<dbReference type="Proteomes" id="UP000596857">
    <property type="component" value="Unassembled WGS sequence"/>
</dbReference>
<dbReference type="InterPro" id="IPR040819">
    <property type="entry name" value="Rol_Rep_N"/>
</dbReference>
<feature type="region of interest" description="Disordered" evidence="2">
    <location>
        <begin position="377"/>
        <end position="400"/>
    </location>
</feature>
<gene>
    <name evidence="5" type="ORF">GC101_21985</name>
</gene>
<dbReference type="EMBL" id="WHOB01000064">
    <property type="protein sequence ID" value="NOU81536.1"/>
    <property type="molecule type" value="Genomic_DNA"/>
</dbReference>
<dbReference type="Pfam" id="PF02486">
    <property type="entry name" value="Rep_trans"/>
    <property type="match status" value="1"/>
</dbReference>
<evidence type="ECO:0000256" key="1">
    <source>
        <dbReference type="SAM" id="Coils"/>
    </source>
</evidence>
<evidence type="ECO:0000259" key="3">
    <source>
        <dbReference type="Pfam" id="PF02486"/>
    </source>
</evidence>
<evidence type="ECO:0000313" key="5">
    <source>
        <dbReference type="EMBL" id="NOU81536.1"/>
    </source>
</evidence>
<reference evidence="5 6" key="1">
    <citation type="submission" date="2019-10" db="EMBL/GenBank/DDBJ databases">
        <title>Description of Paenibacillus terricola sp. nov.</title>
        <authorList>
            <person name="Carlier A."/>
            <person name="Qi S."/>
        </authorList>
    </citation>
    <scope>NUCLEOTIDE SEQUENCE [LARGE SCALE GENOMIC DNA]</scope>
    <source>
        <strain evidence="5 6">LMG 31459</strain>
    </source>
</reference>
<dbReference type="RefSeq" id="WP_171719004.1">
    <property type="nucleotide sequence ID" value="NZ_WHOB01000064.1"/>
</dbReference>
<feature type="domain" description="Rolling Circle replication initiation protein N-terminal" evidence="4">
    <location>
        <begin position="41"/>
        <end position="109"/>
    </location>
</feature>
<sequence>MTTEKDNLILLIDWLNFTLKTQPYVDDEGRTSRRDITLDAMYEVLGIPESEWKDMPTGLHGYRDRKCCGSIWLLYNGAGNMGMHVQMSGQGCREYEEYWSAGHDWDVLFSKLEPYEPNYSRLDLACDDIRYNGDKPYFKVPDLIRRVRRGLCRSKWRDLENKEKLKIMDGTSQGTTGYFGSAKSMIRWRPYEKDKERLGEGFELEEGITSWVRGELQLRDDRAQSAIDWVLKGMSAGELYFGILSQYINFVDKTEDSHKERWPVSPFWEAYLQDALKLRLTPKAPDKTIPRKKAWLESQVEATLAEVWFATGGPGHESFVAMLERGLDKMTEAHWMRAETFRAQLEREHIKDEEKRAERIQRQEEAWEVETAHRIAATAEDYRAQQKEDAGTSPNQDPHM</sequence>
<organism evidence="5 6">
    <name type="scientific">Paenibacillus phytohabitans</name>
    <dbReference type="NCBI Taxonomy" id="2654978"/>
    <lineage>
        <taxon>Bacteria</taxon>
        <taxon>Bacillati</taxon>
        <taxon>Bacillota</taxon>
        <taxon>Bacilli</taxon>
        <taxon>Bacillales</taxon>
        <taxon>Paenibacillaceae</taxon>
        <taxon>Paenibacillus</taxon>
    </lineage>
</organism>
<feature type="domain" description="Replication initiation protein-like C-terminal" evidence="3">
    <location>
        <begin position="118"/>
        <end position="307"/>
    </location>
</feature>
<evidence type="ECO:0000256" key="2">
    <source>
        <dbReference type="SAM" id="MobiDB-lite"/>
    </source>
</evidence>
<dbReference type="InterPro" id="IPR003491">
    <property type="entry name" value="REP-like_C"/>
</dbReference>
<name>A0ABX1YL07_9BACL</name>
<feature type="coiled-coil region" evidence="1">
    <location>
        <begin position="343"/>
        <end position="370"/>
    </location>
</feature>
<accession>A0ABX1YL07</accession>
<feature type="compositionally biased region" description="Basic and acidic residues" evidence="2">
    <location>
        <begin position="380"/>
        <end position="390"/>
    </location>
</feature>
<dbReference type="Pfam" id="PF18106">
    <property type="entry name" value="Rol_Rep_N"/>
    <property type="match status" value="1"/>
</dbReference>
<evidence type="ECO:0000259" key="4">
    <source>
        <dbReference type="Pfam" id="PF18106"/>
    </source>
</evidence>
<keyword evidence="6" id="KW-1185">Reference proteome</keyword>
<evidence type="ECO:0000313" key="6">
    <source>
        <dbReference type="Proteomes" id="UP000596857"/>
    </source>
</evidence>
<keyword evidence="1" id="KW-0175">Coiled coil</keyword>
<evidence type="ECO:0008006" key="7">
    <source>
        <dbReference type="Google" id="ProtNLM"/>
    </source>
</evidence>
<comment type="caution">
    <text evidence="5">The sequence shown here is derived from an EMBL/GenBank/DDBJ whole genome shotgun (WGS) entry which is preliminary data.</text>
</comment>
<protein>
    <recommendedName>
        <fullName evidence="7">Rolling Circle replication initiation protein N-terminal domain-containing protein</fullName>
    </recommendedName>
</protein>
<proteinExistence type="predicted"/>